<organism evidence="1">
    <name type="scientific">hydrothermal vent metagenome</name>
    <dbReference type="NCBI Taxonomy" id="652676"/>
    <lineage>
        <taxon>unclassified sequences</taxon>
        <taxon>metagenomes</taxon>
        <taxon>ecological metagenomes</taxon>
    </lineage>
</organism>
<proteinExistence type="predicted"/>
<dbReference type="EMBL" id="FPHI01000026">
    <property type="protein sequence ID" value="SFV64956.1"/>
    <property type="molecule type" value="Genomic_DNA"/>
</dbReference>
<evidence type="ECO:0000313" key="1">
    <source>
        <dbReference type="EMBL" id="SFV64956.1"/>
    </source>
</evidence>
<reference evidence="1" key="1">
    <citation type="submission" date="2016-10" db="EMBL/GenBank/DDBJ databases">
        <authorList>
            <person name="de Groot N.N."/>
        </authorList>
    </citation>
    <scope>NUCLEOTIDE SEQUENCE</scope>
</reference>
<protein>
    <submittedName>
        <fullName evidence="1">Uncharacterized protein</fullName>
    </submittedName>
</protein>
<name>A0A1W1CGN8_9ZZZZ</name>
<dbReference type="AlphaFoldDB" id="A0A1W1CGN8"/>
<gene>
    <name evidence="1" type="ORF">MNB_SV-3-65</name>
</gene>
<sequence>MNYISNIAAIACLTVVSVGITGCSGGGSGGASASGSVSTTAKVQSVDANETTTRKALVMFFEEGGIGHTAARVSSSSEKGMKLPDNVATRLAAKMKQIKISDAILGKVKEARSSNDSGSISQTYECAVSGTMTLDSSWEENDAPNGGDSTETNKLTFNECVDTQEDIIFEALDVEASGTQESVLFHYNGTIGYTEHRQGSDIGEESSWEMSAGNLIEEGKTLDGKLVESFTMDGILKERDYYTGNSTRGWEIGANLNVEFKVYDENATVRDRSKWEADNFDLYSKHSKVQDRLTMNGYISSTPHIDSDTAYLYGEGFVRTFAAEEGMVEDDTNEIIPEFSVAVEGVFGADCLGGSLAFSTPSTWLVDEDMPDTDDDTDENGTTPYSGTTVINGANASESTVQFMHNDVPEAYGTITTDGTASTYASFPKMVEDIRCEEHLGWFW</sequence>
<accession>A0A1W1CGN8</accession>